<evidence type="ECO:0000256" key="8">
    <source>
        <dbReference type="SAM" id="Phobius"/>
    </source>
</evidence>
<comment type="cofactor">
    <cofactor evidence="7">
        <name>Zn(2+)</name>
        <dbReference type="ChEBI" id="CHEBI:29105"/>
    </cofactor>
    <text evidence="7">Binds 1 zinc ion per subunit.</text>
</comment>
<dbReference type="SMART" id="SM00128">
    <property type="entry name" value="IPPc"/>
    <property type="match status" value="1"/>
</dbReference>
<keyword evidence="5" id="KW-0456">Lyase</keyword>
<dbReference type="SMART" id="SM00947">
    <property type="entry name" value="Pro_CA"/>
    <property type="match status" value="1"/>
</dbReference>
<dbReference type="GO" id="GO:0034599">
    <property type="term" value="P:cellular response to oxidative stress"/>
    <property type="evidence" value="ECO:0007669"/>
    <property type="project" value="TreeGrafter"/>
</dbReference>
<dbReference type="EMBL" id="JAACJN010000019">
    <property type="protein sequence ID" value="KAF5389860.1"/>
    <property type="molecule type" value="Genomic_DNA"/>
</dbReference>
<dbReference type="EC" id="4.2.1.1" evidence="2"/>
<sequence>MAVAQMLSANAQWAKDVESYEPGFFARSAQGQSPHTLWIGCADSRVPESVITGAKPGDLFVNRNVGKKENAWWTSHFRSQVHLDDDNMLAVLTYAVEQLGVEHVVVCGHTECGAAAACFGACSSVVPGQTPITIGSYAPDAPLNRWLASLTTIAANLHLSSAPPKEALVTLVEENVRAQVNNLCLTDVIMNSWANGKSPKGKEVWVHGWVYDISQGRLRDLGVSRGPYSKGQLLVQIASYNTNLQGFEGVPQDLVDWLAPTLQVSEFLSHSRRGPDIVASLPRSLTVAGASKSVIERRSAHILSQIEAHSPQKEKYSLLAKIVNVGVALLVYARDDGVARKWMGNKGGVGVRFRVAEDGLVGETYTQDTSPTTMYSTSHLFFLGDLNFRVDLPKSHSMHNEAAEHVQEALRESSTRETLKEFDQLLMERRKRSAFVGLKEGEFWQFKCSYKYKLGTVDHYNSKRIPSWTDRILYTTYLDSPTDLETSHIRNLLYTSKPIVSLLLLPPRPPHDTADSDFSTTETIPTLTLPDFYTPKPDPRAILKRYTGRAVDRIVGVSWWLLTLLGAGSAAVGIFNFIIGVGAYRWWRSSSSELV</sequence>
<name>A0A8H5HUT2_9AGAR</name>
<accession>A0A8H5HUT2</accession>
<dbReference type="AlphaFoldDB" id="A0A8H5HUT2"/>
<evidence type="ECO:0000256" key="2">
    <source>
        <dbReference type="ARBA" id="ARBA00012925"/>
    </source>
</evidence>
<organism evidence="10 11">
    <name type="scientific">Collybiopsis confluens</name>
    <dbReference type="NCBI Taxonomy" id="2823264"/>
    <lineage>
        <taxon>Eukaryota</taxon>
        <taxon>Fungi</taxon>
        <taxon>Dikarya</taxon>
        <taxon>Basidiomycota</taxon>
        <taxon>Agaricomycotina</taxon>
        <taxon>Agaricomycetes</taxon>
        <taxon>Agaricomycetidae</taxon>
        <taxon>Agaricales</taxon>
        <taxon>Marasmiineae</taxon>
        <taxon>Omphalotaceae</taxon>
        <taxon>Collybiopsis</taxon>
    </lineage>
</organism>
<evidence type="ECO:0000256" key="1">
    <source>
        <dbReference type="ARBA" id="ARBA00006217"/>
    </source>
</evidence>
<dbReference type="InterPro" id="IPR036691">
    <property type="entry name" value="Endo/exonu/phosph_ase_sf"/>
</dbReference>
<dbReference type="SUPFAM" id="SSF53056">
    <property type="entry name" value="beta-carbonic anhydrase, cab"/>
    <property type="match status" value="1"/>
</dbReference>
<feature type="binding site" evidence="7">
    <location>
        <position position="109"/>
    </location>
    <ligand>
        <name>Zn(2+)</name>
        <dbReference type="ChEBI" id="CHEBI:29105"/>
    </ligand>
</feature>
<dbReference type="OrthoDB" id="62798at2759"/>
<dbReference type="InterPro" id="IPR000300">
    <property type="entry name" value="IPPc"/>
</dbReference>
<evidence type="ECO:0000256" key="3">
    <source>
        <dbReference type="ARBA" id="ARBA00022723"/>
    </source>
</evidence>
<feature type="binding site" evidence="7">
    <location>
        <position position="43"/>
    </location>
    <ligand>
        <name>Zn(2+)</name>
        <dbReference type="ChEBI" id="CHEBI:29105"/>
    </ligand>
</feature>
<dbReference type="Gene3D" id="3.60.10.10">
    <property type="entry name" value="Endonuclease/exonuclease/phosphatase"/>
    <property type="match status" value="2"/>
</dbReference>
<comment type="catalytic activity">
    <reaction evidence="6">
        <text>hydrogencarbonate + H(+) = CO2 + H2O</text>
        <dbReference type="Rhea" id="RHEA:10748"/>
        <dbReference type="ChEBI" id="CHEBI:15377"/>
        <dbReference type="ChEBI" id="CHEBI:15378"/>
        <dbReference type="ChEBI" id="CHEBI:16526"/>
        <dbReference type="ChEBI" id="CHEBI:17544"/>
        <dbReference type="EC" id="4.2.1.1"/>
    </reaction>
</comment>
<keyword evidence="11" id="KW-1185">Reference proteome</keyword>
<keyword evidence="8" id="KW-1133">Transmembrane helix</keyword>
<dbReference type="SUPFAM" id="SSF56219">
    <property type="entry name" value="DNase I-like"/>
    <property type="match status" value="1"/>
</dbReference>
<feature type="transmembrane region" description="Helical" evidence="8">
    <location>
        <begin position="559"/>
        <end position="584"/>
    </location>
</feature>
<comment type="similarity">
    <text evidence="1">Belongs to the beta-class carbonic anhydrase family.</text>
</comment>
<dbReference type="InterPro" id="IPR001765">
    <property type="entry name" value="Carbonic_anhydrase"/>
</dbReference>
<evidence type="ECO:0000259" key="9">
    <source>
        <dbReference type="SMART" id="SM00128"/>
    </source>
</evidence>
<keyword evidence="8" id="KW-0472">Membrane</keyword>
<evidence type="ECO:0000313" key="11">
    <source>
        <dbReference type="Proteomes" id="UP000518752"/>
    </source>
</evidence>
<dbReference type="Proteomes" id="UP000518752">
    <property type="component" value="Unassembled WGS sequence"/>
</dbReference>
<dbReference type="GO" id="GO:0008270">
    <property type="term" value="F:zinc ion binding"/>
    <property type="evidence" value="ECO:0007669"/>
    <property type="project" value="InterPro"/>
</dbReference>
<feature type="domain" description="Inositol polyphosphate-related phosphatase" evidence="9">
    <location>
        <begin position="231"/>
        <end position="511"/>
    </location>
</feature>
<evidence type="ECO:0000256" key="4">
    <source>
        <dbReference type="ARBA" id="ARBA00022833"/>
    </source>
</evidence>
<gene>
    <name evidence="10" type="ORF">D9757_003671</name>
</gene>
<dbReference type="Pfam" id="PF00484">
    <property type="entry name" value="Pro_CA"/>
    <property type="match status" value="1"/>
</dbReference>
<dbReference type="GO" id="GO:0071244">
    <property type="term" value="P:cellular response to carbon dioxide"/>
    <property type="evidence" value="ECO:0007669"/>
    <property type="project" value="TreeGrafter"/>
</dbReference>
<keyword evidence="8" id="KW-0812">Transmembrane</keyword>
<dbReference type="Gene3D" id="3.40.1050.10">
    <property type="entry name" value="Carbonic anhydrase"/>
    <property type="match status" value="1"/>
</dbReference>
<dbReference type="PANTHER" id="PTHR11002">
    <property type="entry name" value="CARBONIC ANHYDRASE"/>
    <property type="match status" value="1"/>
</dbReference>
<evidence type="ECO:0000256" key="5">
    <source>
        <dbReference type="ARBA" id="ARBA00023239"/>
    </source>
</evidence>
<keyword evidence="4 7" id="KW-0862">Zinc</keyword>
<proteinExistence type="inferred from homology"/>
<dbReference type="Pfam" id="PF22669">
    <property type="entry name" value="Exo_endo_phos2"/>
    <property type="match status" value="1"/>
</dbReference>
<dbReference type="GO" id="GO:0004089">
    <property type="term" value="F:carbonate dehydratase activity"/>
    <property type="evidence" value="ECO:0007669"/>
    <property type="project" value="UniProtKB-EC"/>
</dbReference>
<feature type="binding site" evidence="7">
    <location>
        <position position="41"/>
    </location>
    <ligand>
        <name>Zn(2+)</name>
        <dbReference type="ChEBI" id="CHEBI:29105"/>
    </ligand>
</feature>
<dbReference type="GO" id="GO:0046856">
    <property type="term" value="P:phosphatidylinositol dephosphorylation"/>
    <property type="evidence" value="ECO:0007669"/>
    <property type="project" value="InterPro"/>
</dbReference>
<evidence type="ECO:0000256" key="6">
    <source>
        <dbReference type="ARBA" id="ARBA00048348"/>
    </source>
</evidence>
<evidence type="ECO:0000256" key="7">
    <source>
        <dbReference type="PIRSR" id="PIRSR601765-1"/>
    </source>
</evidence>
<evidence type="ECO:0000313" key="10">
    <source>
        <dbReference type="EMBL" id="KAF5389860.1"/>
    </source>
</evidence>
<reference evidence="10 11" key="1">
    <citation type="journal article" date="2020" name="ISME J.">
        <title>Uncovering the hidden diversity of litter-decomposition mechanisms in mushroom-forming fungi.</title>
        <authorList>
            <person name="Floudas D."/>
            <person name="Bentzer J."/>
            <person name="Ahren D."/>
            <person name="Johansson T."/>
            <person name="Persson P."/>
            <person name="Tunlid A."/>
        </authorList>
    </citation>
    <scope>NUCLEOTIDE SEQUENCE [LARGE SCALE GENOMIC DNA]</scope>
    <source>
        <strain evidence="10 11">CBS 406.79</strain>
    </source>
</reference>
<dbReference type="InterPro" id="IPR036874">
    <property type="entry name" value="Carbonic_anhydrase_sf"/>
</dbReference>
<dbReference type="PANTHER" id="PTHR11002:SF76">
    <property type="entry name" value="CARBONIC ANHYDRASE"/>
    <property type="match status" value="1"/>
</dbReference>
<dbReference type="GO" id="GO:0016791">
    <property type="term" value="F:phosphatase activity"/>
    <property type="evidence" value="ECO:0007669"/>
    <property type="project" value="InterPro"/>
</dbReference>
<keyword evidence="3 7" id="KW-0479">Metal-binding</keyword>
<comment type="caution">
    <text evidence="10">The sequence shown here is derived from an EMBL/GenBank/DDBJ whole genome shotgun (WGS) entry which is preliminary data.</text>
</comment>
<feature type="binding site" evidence="7">
    <location>
        <position position="112"/>
    </location>
    <ligand>
        <name>Zn(2+)</name>
        <dbReference type="ChEBI" id="CHEBI:29105"/>
    </ligand>
</feature>
<protein>
    <recommendedName>
        <fullName evidence="2">carbonic anhydrase</fullName>
        <ecNumber evidence="2">4.2.1.1</ecNumber>
    </recommendedName>
</protein>